<dbReference type="AlphaFoldDB" id="A0A1N7S8C8"/>
<dbReference type="Pfam" id="PF04319">
    <property type="entry name" value="NifZ"/>
    <property type="match status" value="2"/>
</dbReference>
<keyword evidence="4" id="KW-1185">Reference proteome</keyword>
<dbReference type="EMBL" id="CYGX02000044">
    <property type="protein sequence ID" value="SIT43624.1"/>
    <property type="molecule type" value="Genomic_DNA"/>
</dbReference>
<dbReference type="STRING" id="1247936.BN2475_440058"/>
<proteinExistence type="inferred from homology"/>
<protein>
    <submittedName>
        <fullName evidence="3">NifZ family protein (Modular protein)</fullName>
    </submittedName>
</protein>
<name>A0A1N7S8C8_9BURK</name>
<organism evidence="3 4">
    <name type="scientific">Paraburkholderia ribeironis</name>
    <dbReference type="NCBI Taxonomy" id="1247936"/>
    <lineage>
        <taxon>Bacteria</taxon>
        <taxon>Pseudomonadati</taxon>
        <taxon>Pseudomonadota</taxon>
        <taxon>Betaproteobacteria</taxon>
        <taxon>Burkholderiales</taxon>
        <taxon>Burkholderiaceae</taxon>
        <taxon>Paraburkholderia</taxon>
    </lineage>
</organism>
<sequence length="227" mass="24776">MGDVDNDDAIEITFAPRFRIGERVISRSSIRNDGTYTGKDMGELLVSKGDVGYVTGIDTFLQRFYIYAVHFVESDHRVGMRAKELCTLDHLPEDVIAYLGERAGDLRWIGLGNAHSEGGAGTATSGARNTSRMHWMISDSLEPVYPWGMRVVALHDLCNDGGYPGLGQRECLVRAGALGEIVNVGHVVKTGEPVYLVEFDGRAVGCMEDEIAPAALGPLREKDEFGL</sequence>
<evidence type="ECO:0000256" key="1">
    <source>
        <dbReference type="ARBA" id="ARBA00008027"/>
    </source>
</evidence>
<gene>
    <name evidence="3" type="ORF">BN2475_440058</name>
</gene>
<evidence type="ECO:0000313" key="3">
    <source>
        <dbReference type="EMBL" id="SIT43624.1"/>
    </source>
</evidence>
<comment type="similarity">
    <text evidence="1">Belongs to the NifZ family.</text>
</comment>
<dbReference type="GO" id="GO:0009399">
    <property type="term" value="P:nitrogen fixation"/>
    <property type="evidence" value="ECO:0007669"/>
    <property type="project" value="InterPro"/>
</dbReference>
<accession>A0A1N7S8C8</accession>
<evidence type="ECO:0000313" key="4">
    <source>
        <dbReference type="Proteomes" id="UP000187012"/>
    </source>
</evidence>
<keyword evidence="2" id="KW-0535">Nitrogen fixation</keyword>
<reference evidence="3 4" key="1">
    <citation type="submission" date="2016-12" db="EMBL/GenBank/DDBJ databases">
        <authorList>
            <person name="Song W.-J."/>
            <person name="Kurnit D.M."/>
        </authorList>
    </citation>
    <scope>NUCLEOTIDE SEQUENCE [LARGE SCALE GENOMIC DNA]</scope>
    <source>
        <strain evidence="3 4">STM7296</strain>
    </source>
</reference>
<dbReference type="InterPro" id="IPR007415">
    <property type="entry name" value="Nitrogenase_MoFe_mat_NifZ"/>
</dbReference>
<evidence type="ECO:0000256" key="2">
    <source>
        <dbReference type="ARBA" id="ARBA00023231"/>
    </source>
</evidence>
<dbReference type="Proteomes" id="UP000187012">
    <property type="component" value="Unassembled WGS sequence"/>
</dbReference>